<name>A0A915DTY6_9BILA</name>
<reference evidence="2" key="1">
    <citation type="submission" date="2022-11" db="UniProtKB">
        <authorList>
            <consortium name="WormBaseParasite"/>
        </authorList>
    </citation>
    <scope>IDENTIFICATION</scope>
</reference>
<dbReference type="AlphaFoldDB" id="A0A915DTY6"/>
<accession>A0A915DTY6</accession>
<evidence type="ECO:0000313" key="2">
    <source>
        <dbReference type="WBParaSite" id="jg22914"/>
    </source>
</evidence>
<dbReference type="Proteomes" id="UP000887574">
    <property type="component" value="Unplaced"/>
</dbReference>
<sequence length="269" mass="28962">MLNRKQTQSIPGRVFTPLPFAPRVEAAALDPKHAAAVDNRVLLTQLVDQRERSLESRSRRALAFLGFRYPDLFAEPALQVLIRCCSGVIALAPAGTLPARSSRTLLNQRRNAVRVACKSARNDSRRLVVPVRLVSRTLADTSARPVRHAGPAGTVLRQASLGLAMRSAPHRRKFAKAACVEACHADARACAVGGDAPADLRAETPALYALLLQVERLRAMCIPRWPSTLGYTPDHSATKVMSGVSAAAARVCIAFAASVLSLNVPHKVD</sequence>
<evidence type="ECO:0000313" key="1">
    <source>
        <dbReference type="Proteomes" id="UP000887574"/>
    </source>
</evidence>
<dbReference type="WBParaSite" id="jg22914">
    <property type="protein sequence ID" value="jg22914"/>
    <property type="gene ID" value="jg22914"/>
</dbReference>
<keyword evidence="1" id="KW-1185">Reference proteome</keyword>
<protein>
    <submittedName>
        <fullName evidence="2">Uncharacterized protein</fullName>
    </submittedName>
</protein>
<organism evidence="1 2">
    <name type="scientific">Ditylenchus dipsaci</name>
    <dbReference type="NCBI Taxonomy" id="166011"/>
    <lineage>
        <taxon>Eukaryota</taxon>
        <taxon>Metazoa</taxon>
        <taxon>Ecdysozoa</taxon>
        <taxon>Nematoda</taxon>
        <taxon>Chromadorea</taxon>
        <taxon>Rhabditida</taxon>
        <taxon>Tylenchina</taxon>
        <taxon>Tylenchomorpha</taxon>
        <taxon>Sphaerularioidea</taxon>
        <taxon>Anguinidae</taxon>
        <taxon>Anguininae</taxon>
        <taxon>Ditylenchus</taxon>
    </lineage>
</organism>
<proteinExistence type="predicted"/>